<organism evidence="2 3">
    <name type="scientific">Diploptera punctata</name>
    <name type="common">Pacific beetle cockroach</name>
    <dbReference type="NCBI Taxonomy" id="6984"/>
    <lineage>
        <taxon>Eukaryota</taxon>
        <taxon>Metazoa</taxon>
        <taxon>Ecdysozoa</taxon>
        <taxon>Arthropoda</taxon>
        <taxon>Hexapoda</taxon>
        <taxon>Insecta</taxon>
        <taxon>Pterygota</taxon>
        <taxon>Neoptera</taxon>
        <taxon>Polyneoptera</taxon>
        <taxon>Dictyoptera</taxon>
        <taxon>Blattodea</taxon>
        <taxon>Blaberoidea</taxon>
        <taxon>Blaberidae</taxon>
        <taxon>Diplopterinae</taxon>
        <taxon>Diploptera</taxon>
    </lineage>
</organism>
<keyword evidence="3" id="KW-1185">Reference proteome</keyword>
<evidence type="ECO:0000313" key="3">
    <source>
        <dbReference type="Proteomes" id="UP001233999"/>
    </source>
</evidence>
<dbReference type="EMBL" id="JASPKZ010003797">
    <property type="protein sequence ID" value="KAJ9592908.1"/>
    <property type="molecule type" value="Genomic_DNA"/>
</dbReference>
<accession>A0AAD8A5W1</accession>
<protein>
    <submittedName>
        <fullName evidence="2">Uncharacterized protein</fullName>
    </submittedName>
</protein>
<feature type="region of interest" description="Disordered" evidence="1">
    <location>
        <begin position="1"/>
        <end position="27"/>
    </location>
</feature>
<reference evidence="2" key="1">
    <citation type="journal article" date="2023" name="IScience">
        <title>Live-bearing cockroach genome reveals convergent evolutionary mechanisms linked to viviparity in insects and beyond.</title>
        <authorList>
            <person name="Fouks B."/>
            <person name="Harrison M.C."/>
            <person name="Mikhailova A.A."/>
            <person name="Marchal E."/>
            <person name="English S."/>
            <person name="Carruthers M."/>
            <person name="Jennings E.C."/>
            <person name="Chiamaka E.L."/>
            <person name="Frigard R.A."/>
            <person name="Pippel M."/>
            <person name="Attardo G.M."/>
            <person name="Benoit J.B."/>
            <person name="Bornberg-Bauer E."/>
            <person name="Tobe S.S."/>
        </authorList>
    </citation>
    <scope>NUCLEOTIDE SEQUENCE</scope>
    <source>
        <strain evidence="2">Stay&amp;Tobe</strain>
    </source>
</reference>
<feature type="compositionally biased region" description="Basic and acidic residues" evidence="1">
    <location>
        <begin position="1"/>
        <end position="15"/>
    </location>
</feature>
<feature type="non-terminal residue" evidence="2">
    <location>
        <position position="1"/>
    </location>
</feature>
<name>A0AAD8A5W1_DIPPU</name>
<dbReference type="AlphaFoldDB" id="A0AAD8A5W1"/>
<evidence type="ECO:0000313" key="2">
    <source>
        <dbReference type="EMBL" id="KAJ9592908.1"/>
    </source>
</evidence>
<gene>
    <name evidence="2" type="ORF">L9F63_015413</name>
</gene>
<evidence type="ECO:0000256" key="1">
    <source>
        <dbReference type="SAM" id="MobiDB-lite"/>
    </source>
</evidence>
<dbReference type="Proteomes" id="UP001233999">
    <property type="component" value="Unassembled WGS sequence"/>
</dbReference>
<sequence>IEDVGRGSRPPHEHTTAGLIPPGASGGARGADGALVFPIAPATPIKSTISPPPCRHYLRLQILRSGANQGKAGRHNLLYFR</sequence>
<proteinExistence type="predicted"/>
<feature type="non-terminal residue" evidence="2">
    <location>
        <position position="81"/>
    </location>
</feature>
<comment type="caution">
    <text evidence="2">The sequence shown here is derived from an EMBL/GenBank/DDBJ whole genome shotgun (WGS) entry which is preliminary data.</text>
</comment>
<reference evidence="2" key="2">
    <citation type="submission" date="2023-05" db="EMBL/GenBank/DDBJ databases">
        <authorList>
            <person name="Fouks B."/>
        </authorList>
    </citation>
    <scope>NUCLEOTIDE SEQUENCE</scope>
    <source>
        <strain evidence="2">Stay&amp;Tobe</strain>
        <tissue evidence="2">Testes</tissue>
    </source>
</reference>